<gene>
    <name evidence="1" type="ORF">SAMN05216354_2797</name>
</gene>
<protein>
    <submittedName>
        <fullName evidence="1">Uncharacterized protein</fullName>
    </submittedName>
</protein>
<accession>A0A1H5XHP0</accession>
<dbReference type="AlphaFoldDB" id="A0A1H5XHP0"/>
<evidence type="ECO:0000313" key="1">
    <source>
        <dbReference type="EMBL" id="SEG10756.1"/>
    </source>
</evidence>
<dbReference type="EMBL" id="FNUV01000009">
    <property type="protein sequence ID" value="SEG10756.1"/>
    <property type="molecule type" value="Genomic_DNA"/>
</dbReference>
<sequence length="57" mass="7089">MHFLTRFNQKEVKKNIKIYLSDFFFVYLHHHTCESKNNIIPTGYCRPFDIKYRYTEI</sequence>
<organism evidence="1 2">
    <name type="scientific">Xylanibacter ruminicola</name>
    <name type="common">Prevotella ruminicola</name>
    <dbReference type="NCBI Taxonomy" id="839"/>
    <lineage>
        <taxon>Bacteria</taxon>
        <taxon>Pseudomonadati</taxon>
        <taxon>Bacteroidota</taxon>
        <taxon>Bacteroidia</taxon>
        <taxon>Bacteroidales</taxon>
        <taxon>Prevotellaceae</taxon>
        <taxon>Xylanibacter</taxon>
    </lineage>
</organism>
<reference evidence="1 2" key="1">
    <citation type="submission" date="2016-10" db="EMBL/GenBank/DDBJ databases">
        <authorList>
            <person name="de Groot N.N."/>
        </authorList>
    </citation>
    <scope>NUCLEOTIDE SEQUENCE [LARGE SCALE GENOMIC DNA]</scope>
    <source>
        <strain evidence="1 2">AR32</strain>
    </source>
</reference>
<proteinExistence type="predicted"/>
<dbReference type="Proteomes" id="UP000236735">
    <property type="component" value="Unassembled WGS sequence"/>
</dbReference>
<evidence type="ECO:0000313" key="2">
    <source>
        <dbReference type="Proteomes" id="UP000236735"/>
    </source>
</evidence>
<name>A0A1H5XHP0_XYLRU</name>